<keyword evidence="2" id="KW-1185">Reference proteome</keyword>
<dbReference type="OrthoDB" id="1939300at2759"/>
<dbReference type="InterPro" id="IPR040256">
    <property type="entry name" value="At4g02000-like"/>
</dbReference>
<dbReference type="EMBL" id="CAMAPE010000029">
    <property type="protein sequence ID" value="CAH9092476.1"/>
    <property type="molecule type" value="Genomic_DNA"/>
</dbReference>
<protein>
    <recommendedName>
        <fullName evidence="3">DUF4283 domain-containing protein</fullName>
    </recommendedName>
</protein>
<proteinExistence type="predicted"/>
<name>A0A9P0Z7H7_CUSEU</name>
<dbReference type="Proteomes" id="UP001152484">
    <property type="component" value="Unassembled WGS sequence"/>
</dbReference>
<reference evidence="1" key="1">
    <citation type="submission" date="2022-07" db="EMBL/GenBank/DDBJ databases">
        <authorList>
            <person name="Macas J."/>
            <person name="Novak P."/>
            <person name="Neumann P."/>
        </authorList>
    </citation>
    <scope>NUCLEOTIDE SEQUENCE</scope>
</reference>
<evidence type="ECO:0008006" key="3">
    <source>
        <dbReference type="Google" id="ProtNLM"/>
    </source>
</evidence>
<sequence>MLKSLSEDFSFDDDEFLKIPIWVKFPNLHMKLWNEEAMSETASMVGVPLSTDKVTQDRSNHLYARVLIEFYVSQPPPLSFPIRLPSRKVVNQTVVYETSQTSVSIAKNMGTTHLFVRNWQLKNGKRLTKKRKKRE</sequence>
<comment type="caution">
    <text evidence="1">The sequence shown here is derived from an EMBL/GenBank/DDBJ whole genome shotgun (WGS) entry which is preliminary data.</text>
</comment>
<gene>
    <name evidence="1" type="ORF">CEURO_LOCUS11968</name>
</gene>
<evidence type="ECO:0000313" key="1">
    <source>
        <dbReference type="EMBL" id="CAH9092476.1"/>
    </source>
</evidence>
<dbReference type="PANTHER" id="PTHR31286:SF180">
    <property type="entry name" value="OS10G0362600 PROTEIN"/>
    <property type="match status" value="1"/>
</dbReference>
<evidence type="ECO:0000313" key="2">
    <source>
        <dbReference type="Proteomes" id="UP001152484"/>
    </source>
</evidence>
<organism evidence="1 2">
    <name type="scientific">Cuscuta europaea</name>
    <name type="common">European dodder</name>
    <dbReference type="NCBI Taxonomy" id="41803"/>
    <lineage>
        <taxon>Eukaryota</taxon>
        <taxon>Viridiplantae</taxon>
        <taxon>Streptophyta</taxon>
        <taxon>Embryophyta</taxon>
        <taxon>Tracheophyta</taxon>
        <taxon>Spermatophyta</taxon>
        <taxon>Magnoliopsida</taxon>
        <taxon>eudicotyledons</taxon>
        <taxon>Gunneridae</taxon>
        <taxon>Pentapetalae</taxon>
        <taxon>asterids</taxon>
        <taxon>lamiids</taxon>
        <taxon>Solanales</taxon>
        <taxon>Convolvulaceae</taxon>
        <taxon>Cuscuteae</taxon>
        <taxon>Cuscuta</taxon>
        <taxon>Cuscuta subgen. Cuscuta</taxon>
    </lineage>
</organism>
<dbReference type="PANTHER" id="PTHR31286">
    <property type="entry name" value="GLYCINE-RICH CELL WALL STRUCTURAL PROTEIN 1.8-LIKE"/>
    <property type="match status" value="1"/>
</dbReference>
<accession>A0A9P0Z7H7</accession>
<dbReference type="AlphaFoldDB" id="A0A9P0Z7H7"/>